<name>K1Q4Z6_MAGGI</name>
<dbReference type="SMART" id="SM00110">
    <property type="entry name" value="C1Q"/>
    <property type="match status" value="2"/>
</dbReference>
<dbReference type="PANTHER" id="PTHR22923:SF116">
    <property type="entry name" value="C1Q DOMAIN-CONTAINING PROTEIN"/>
    <property type="match status" value="1"/>
</dbReference>
<evidence type="ECO:0000256" key="2">
    <source>
        <dbReference type="ARBA" id="ARBA00022525"/>
    </source>
</evidence>
<reference evidence="5" key="1">
    <citation type="journal article" date="2012" name="Nature">
        <title>The oyster genome reveals stress adaptation and complexity of shell formation.</title>
        <authorList>
            <person name="Zhang G."/>
            <person name="Fang X."/>
            <person name="Guo X."/>
            <person name="Li L."/>
            <person name="Luo R."/>
            <person name="Xu F."/>
            <person name="Yang P."/>
            <person name="Zhang L."/>
            <person name="Wang X."/>
            <person name="Qi H."/>
            <person name="Xiong Z."/>
            <person name="Que H."/>
            <person name="Xie Y."/>
            <person name="Holland P.W."/>
            <person name="Paps J."/>
            <person name="Zhu Y."/>
            <person name="Wu F."/>
            <person name="Chen Y."/>
            <person name="Wang J."/>
            <person name="Peng C."/>
            <person name="Meng J."/>
            <person name="Yang L."/>
            <person name="Liu J."/>
            <person name="Wen B."/>
            <person name="Zhang N."/>
            <person name="Huang Z."/>
            <person name="Zhu Q."/>
            <person name="Feng Y."/>
            <person name="Mount A."/>
            <person name="Hedgecock D."/>
            <person name="Xu Z."/>
            <person name="Liu Y."/>
            <person name="Domazet-Loso T."/>
            <person name="Du Y."/>
            <person name="Sun X."/>
            <person name="Zhang S."/>
            <person name="Liu B."/>
            <person name="Cheng P."/>
            <person name="Jiang X."/>
            <person name="Li J."/>
            <person name="Fan D."/>
            <person name="Wang W."/>
            <person name="Fu W."/>
            <person name="Wang T."/>
            <person name="Wang B."/>
            <person name="Zhang J."/>
            <person name="Peng Z."/>
            <person name="Li Y."/>
            <person name="Li N."/>
            <person name="Wang J."/>
            <person name="Chen M."/>
            <person name="He Y."/>
            <person name="Tan F."/>
            <person name="Song X."/>
            <person name="Zheng Q."/>
            <person name="Huang R."/>
            <person name="Yang H."/>
            <person name="Du X."/>
            <person name="Chen L."/>
            <person name="Yang M."/>
            <person name="Gaffney P.M."/>
            <person name="Wang S."/>
            <person name="Luo L."/>
            <person name="She Z."/>
            <person name="Ming Y."/>
            <person name="Huang W."/>
            <person name="Zhang S."/>
            <person name="Huang B."/>
            <person name="Zhang Y."/>
            <person name="Qu T."/>
            <person name="Ni P."/>
            <person name="Miao G."/>
            <person name="Wang J."/>
            <person name="Wang Q."/>
            <person name="Steinberg C.E."/>
            <person name="Wang H."/>
            <person name="Li N."/>
            <person name="Qian L."/>
            <person name="Zhang G."/>
            <person name="Li Y."/>
            <person name="Yang H."/>
            <person name="Liu X."/>
            <person name="Wang J."/>
            <person name="Yin Y."/>
            <person name="Wang J."/>
        </authorList>
    </citation>
    <scope>NUCLEOTIDE SEQUENCE [LARGE SCALE GENOMIC DNA]</scope>
    <source>
        <strain evidence="5">05x7-T-G4-1.051#20</strain>
    </source>
</reference>
<dbReference type="GO" id="GO:0005576">
    <property type="term" value="C:extracellular region"/>
    <property type="evidence" value="ECO:0007669"/>
    <property type="project" value="UniProtKB-SubCell"/>
</dbReference>
<dbReference type="HOGENOM" id="CLU_726171_0_0_1"/>
<dbReference type="SUPFAM" id="SSF49842">
    <property type="entry name" value="TNF-like"/>
    <property type="match status" value="2"/>
</dbReference>
<keyword evidence="2" id="KW-0964">Secreted</keyword>
<dbReference type="InterPro" id="IPR001073">
    <property type="entry name" value="C1q_dom"/>
</dbReference>
<feature type="domain" description="C1q" evidence="4">
    <location>
        <begin position="40"/>
        <end position="189"/>
    </location>
</feature>
<dbReference type="InterPro" id="IPR050822">
    <property type="entry name" value="Cerebellin_Synaptic_Org"/>
</dbReference>
<dbReference type="PANTHER" id="PTHR22923">
    <property type="entry name" value="CEREBELLIN-RELATED"/>
    <property type="match status" value="1"/>
</dbReference>
<keyword evidence="3" id="KW-0732">Signal</keyword>
<dbReference type="Gene3D" id="2.60.120.40">
    <property type="match status" value="2"/>
</dbReference>
<dbReference type="PROSITE" id="PS50871">
    <property type="entry name" value="C1Q"/>
    <property type="match status" value="2"/>
</dbReference>
<evidence type="ECO:0000259" key="4">
    <source>
        <dbReference type="PROSITE" id="PS50871"/>
    </source>
</evidence>
<comment type="subcellular location">
    <subcellularLocation>
        <location evidence="1">Secreted</location>
    </subcellularLocation>
</comment>
<evidence type="ECO:0000256" key="1">
    <source>
        <dbReference type="ARBA" id="ARBA00004613"/>
    </source>
</evidence>
<feature type="domain" description="C1q" evidence="4">
    <location>
        <begin position="245"/>
        <end position="391"/>
    </location>
</feature>
<accession>K1Q4Z6</accession>
<dbReference type="EMBL" id="JH817687">
    <property type="protein sequence ID" value="EKC28963.1"/>
    <property type="molecule type" value="Genomic_DNA"/>
</dbReference>
<dbReference type="InParanoid" id="K1Q4Z6"/>
<organism evidence="5">
    <name type="scientific">Magallana gigas</name>
    <name type="common">Pacific oyster</name>
    <name type="synonym">Crassostrea gigas</name>
    <dbReference type="NCBI Taxonomy" id="29159"/>
    <lineage>
        <taxon>Eukaryota</taxon>
        <taxon>Metazoa</taxon>
        <taxon>Spiralia</taxon>
        <taxon>Lophotrochozoa</taxon>
        <taxon>Mollusca</taxon>
        <taxon>Bivalvia</taxon>
        <taxon>Autobranchia</taxon>
        <taxon>Pteriomorphia</taxon>
        <taxon>Ostreida</taxon>
        <taxon>Ostreoidea</taxon>
        <taxon>Ostreidae</taxon>
        <taxon>Magallana</taxon>
    </lineage>
</organism>
<dbReference type="Pfam" id="PF00386">
    <property type="entry name" value="C1q"/>
    <property type="match status" value="2"/>
</dbReference>
<evidence type="ECO:0000256" key="3">
    <source>
        <dbReference type="ARBA" id="ARBA00022729"/>
    </source>
</evidence>
<gene>
    <name evidence="5" type="ORF">CGI_10011837</name>
</gene>
<proteinExistence type="predicted"/>
<dbReference type="PRINTS" id="PR00007">
    <property type="entry name" value="COMPLEMNTC1Q"/>
</dbReference>
<dbReference type="AlphaFoldDB" id="K1Q4Z6"/>
<evidence type="ECO:0000313" key="5">
    <source>
        <dbReference type="EMBL" id="EKC28963.1"/>
    </source>
</evidence>
<dbReference type="InterPro" id="IPR008983">
    <property type="entry name" value="Tumour_necrosis_fac-like_dom"/>
</dbReference>
<protein>
    <submittedName>
        <fullName evidence="5">Complement C1q tumor necrosis factor-related protein 5</fullName>
    </submittedName>
</protein>
<sequence length="391" mass="43286">MAESSRTTSLEHQMNSMMAEIVKLQRDVIDLNKEIASMKSKDQSVAFFSYLTDNIVNPPVGTRVTFRGVDVNTGSAYDATTGVFTAPVPGVYSFAFTASVPPEKSDHDIHFVLKKNGRQEMYVFLDGHTQFWLQRSSNTVVHLNKGDTVWMEIQWVKGSNTVAGHGNFDGGDQYHTHFSGFLIHDRTMLILLLLLTACDGLMLNGEGGVHSDTSVEHQINSMMAEIMQLQRDVVDLNKEIASMNSKDPNVAFFSYLTDNIVNPSAGTRMTFRGVDVNTGSAYDATTGVFTAPVPGVYSFAFTASVPFETSNHGIHFVLMKNGMHEMYVFLDGHTQFWLQRSSNTVVHLNKGDTVWMEIPWASGSNTVAGHGNFDGGDQYHTHFSGFLIHSD</sequence>